<keyword evidence="5" id="KW-0997">Cell inner membrane</keyword>
<evidence type="ECO:0000256" key="2">
    <source>
        <dbReference type="ARBA" id="ARBA00022475"/>
    </source>
</evidence>
<dbReference type="GO" id="GO:0004888">
    <property type="term" value="F:transmembrane signaling receptor activity"/>
    <property type="evidence" value="ECO:0007669"/>
    <property type="project" value="InterPro"/>
</dbReference>
<dbReference type="InterPro" id="IPR003660">
    <property type="entry name" value="HAMP_dom"/>
</dbReference>
<protein>
    <submittedName>
        <fullName evidence="14">Methyl-accepting chemotaxis protein</fullName>
    </submittedName>
</protein>
<dbReference type="GO" id="GO:0006935">
    <property type="term" value="P:chemotaxis"/>
    <property type="evidence" value="ECO:0007669"/>
    <property type="project" value="UniProtKB-KW"/>
</dbReference>
<dbReference type="CDD" id="cd11386">
    <property type="entry name" value="MCP_signal"/>
    <property type="match status" value="1"/>
</dbReference>
<feature type="domain" description="Methyl-accepting transducer" evidence="12">
    <location>
        <begin position="274"/>
        <end position="503"/>
    </location>
</feature>
<keyword evidence="8" id="KW-0472">Membrane</keyword>
<evidence type="ECO:0000256" key="6">
    <source>
        <dbReference type="ARBA" id="ARBA00022692"/>
    </source>
</evidence>
<comment type="similarity">
    <text evidence="10">Belongs to the methyl-accepting chemotaxis (MCP) protein family.</text>
</comment>
<dbReference type="CDD" id="cd06225">
    <property type="entry name" value="HAMP"/>
    <property type="match status" value="1"/>
</dbReference>
<dbReference type="InterPro" id="IPR004089">
    <property type="entry name" value="MCPsignal_dom"/>
</dbReference>
<dbReference type="RefSeq" id="WP_109036139.1">
    <property type="nucleotide sequence ID" value="NZ_CP029210.1"/>
</dbReference>
<dbReference type="Pfam" id="PF02203">
    <property type="entry name" value="TarH"/>
    <property type="match status" value="1"/>
</dbReference>
<dbReference type="InterPro" id="IPR051310">
    <property type="entry name" value="MCP_chemotaxis"/>
</dbReference>
<dbReference type="Pfam" id="PF00015">
    <property type="entry name" value="MCPsignal"/>
    <property type="match status" value="1"/>
</dbReference>
<dbReference type="GO" id="GO:0007165">
    <property type="term" value="P:signal transduction"/>
    <property type="evidence" value="ECO:0007669"/>
    <property type="project" value="UniProtKB-KW"/>
</dbReference>
<proteinExistence type="inferred from homology"/>
<evidence type="ECO:0000256" key="10">
    <source>
        <dbReference type="ARBA" id="ARBA00029447"/>
    </source>
</evidence>
<accession>A0A2U8FQW8</accession>
<evidence type="ECO:0000256" key="4">
    <source>
        <dbReference type="ARBA" id="ARBA00022500"/>
    </source>
</evidence>
<evidence type="ECO:0000313" key="15">
    <source>
        <dbReference type="Proteomes" id="UP000244892"/>
    </source>
</evidence>
<keyword evidence="2" id="KW-1003">Cell membrane</keyword>
<dbReference type="PROSITE" id="PS50111">
    <property type="entry name" value="CHEMOTAXIS_TRANSDUC_2"/>
    <property type="match status" value="1"/>
</dbReference>
<dbReference type="PANTHER" id="PTHR43531:SF14">
    <property type="entry name" value="METHYL-ACCEPTING CHEMOTAXIS PROTEIN I-RELATED"/>
    <property type="match status" value="1"/>
</dbReference>
<keyword evidence="4" id="KW-0145">Chemotaxis</keyword>
<feature type="domain" description="HAMP" evidence="13">
    <location>
        <begin position="217"/>
        <end position="269"/>
    </location>
</feature>
<evidence type="ECO:0000256" key="8">
    <source>
        <dbReference type="ARBA" id="ARBA00023136"/>
    </source>
</evidence>
<dbReference type="InterPro" id="IPR004090">
    <property type="entry name" value="Chemotax_Me-accpt_rcpt"/>
</dbReference>
<gene>
    <name evidence="14" type="ORF">DEH84_07365</name>
</gene>
<dbReference type="KEGG" id="aon:DEH84_07365"/>
<reference evidence="14 15" key="1">
    <citation type="submission" date="2018-05" db="EMBL/GenBank/DDBJ databases">
        <title>complete genome sequence of Aquabacterium olei NBRC 110486.</title>
        <authorList>
            <person name="Tang B."/>
            <person name="Chang J."/>
            <person name="Zhang L."/>
            <person name="Yang H."/>
        </authorList>
    </citation>
    <scope>NUCLEOTIDE SEQUENCE [LARGE SCALE GENOMIC DNA]</scope>
    <source>
        <strain evidence="14 15">NBRC 110486</strain>
    </source>
</reference>
<dbReference type="GO" id="GO:0005886">
    <property type="term" value="C:plasma membrane"/>
    <property type="evidence" value="ECO:0007669"/>
    <property type="project" value="UniProtKB-SubCell"/>
</dbReference>
<keyword evidence="3" id="KW-0488">Methylation</keyword>
<dbReference type="PRINTS" id="PR00260">
    <property type="entry name" value="CHEMTRNSDUCR"/>
</dbReference>
<dbReference type="FunFam" id="1.10.287.950:FF:000001">
    <property type="entry name" value="Methyl-accepting chemotaxis sensory transducer"/>
    <property type="match status" value="1"/>
</dbReference>
<evidence type="ECO:0000259" key="13">
    <source>
        <dbReference type="PROSITE" id="PS50885"/>
    </source>
</evidence>
<comment type="subcellular location">
    <subcellularLocation>
        <location evidence="1">Cell inner membrane</location>
        <topology evidence="1">Multi-pass membrane protein</topology>
    </subcellularLocation>
</comment>
<organism evidence="14 15">
    <name type="scientific">Aquabacterium olei</name>
    <dbReference type="NCBI Taxonomy" id="1296669"/>
    <lineage>
        <taxon>Bacteria</taxon>
        <taxon>Pseudomonadati</taxon>
        <taxon>Pseudomonadota</taxon>
        <taxon>Betaproteobacteria</taxon>
        <taxon>Burkholderiales</taxon>
        <taxon>Aquabacterium</taxon>
    </lineage>
</organism>
<dbReference type="Gene3D" id="1.10.287.950">
    <property type="entry name" value="Methyl-accepting chemotaxis protein"/>
    <property type="match status" value="1"/>
</dbReference>
<dbReference type="SMART" id="SM00304">
    <property type="entry name" value="HAMP"/>
    <property type="match status" value="1"/>
</dbReference>
<evidence type="ECO:0000259" key="12">
    <source>
        <dbReference type="PROSITE" id="PS50111"/>
    </source>
</evidence>
<dbReference type="InterPro" id="IPR003122">
    <property type="entry name" value="Tar_rcpt_lig-bd"/>
</dbReference>
<dbReference type="SMART" id="SM00283">
    <property type="entry name" value="MA"/>
    <property type="match status" value="1"/>
</dbReference>
<dbReference type="PANTHER" id="PTHR43531">
    <property type="entry name" value="PROTEIN ICFG"/>
    <property type="match status" value="1"/>
</dbReference>
<dbReference type="Pfam" id="PF00672">
    <property type="entry name" value="HAMP"/>
    <property type="match status" value="1"/>
</dbReference>
<keyword evidence="15" id="KW-1185">Reference proteome</keyword>
<keyword evidence="6" id="KW-0812">Transmembrane</keyword>
<dbReference type="EMBL" id="CP029210">
    <property type="protein sequence ID" value="AWI53267.1"/>
    <property type="molecule type" value="Genomic_DNA"/>
</dbReference>
<evidence type="ECO:0000256" key="3">
    <source>
        <dbReference type="ARBA" id="ARBA00022481"/>
    </source>
</evidence>
<name>A0A2U8FQW8_9BURK</name>
<dbReference type="PROSITE" id="PS50885">
    <property type="entry name" value="HAMP"/>
    <property type="match status" value="1"/>
</dbReference>
<dbReference type="SUPFAM" id="SSF58104">
    <property type="entry name" value="Methyl-accepting chemotaxis protein (MCP) signaling domain"/>
    <property type="match status" value="1"/>
</dbReference>
<keyword evidence="7" id="KW-1133">Transmembrane helix</keyword>
<evidence type="ECO:0000256" key="1">
    <source>
        <dbReference type="ARBA" id="ARBA00004429"/>
    </source>
</evidence>
<dbReference type="Proteomes" id="UP000244892">
    <property type="component" value="Chromosome"/>
</dbReference>
<evidence type="ECO:0000256" key="5">
    <source>
        <dbReference type="ARBA" id="ARBA00022519"/>
    </source>
</evidence>
<sequence>MSLMTQMRRFTIRTRMRGAIAVVMVLLATVGGAGLYGMVFTQQALDAFRHHAYEELRSLNHLSQQLSAVRRHENTMVMQAGQAEAVGAAAEQWRGRVAAVREASQAMLAGEEDADNALVRDLLTQLQGYEQGLAGAVPRLVSGELAGPQALEALAPVLGGLQRMEEIGARLDQSLQAEATASAEAQEEITQRTRLLFGLAVVVALLIVAPTTVLNEHAITAPLSRAVEVANGIAAGRLQQHIPTSGHDETADLMRALQAMQAALRSMVAEVRSSADSISVASSQIASGNMDLSSRTENTATSLQETASSVEQLTANVRQSAESANAANALAQGAARAAERGGRIVGEVVTNMGEIGATSRRINDITGVIDSIAFQTNILALNAAVEAARAGEQGRGFAVVAAEVRSLAQRSATAAREIKQLITTSGDTVASGTRLVEEAGAAMQEIQSSVQKVFETITEISRASSEQSTGIGQVNQAVNGLDQMTQQNAALVEQSAAAASSLEDQAQKLTRSMAAFQI</sequence>
<evidence type="ECO:0000256" key="9">
    <source>
        <dbReference type="ARBA" id="ARBA00023224"/>
    </source>
</evidence>
<evidence type="ECO:0000256" key="7">
    <source>
        <dbReference type="ARBA" id="ARBA00022989"/>
    </source>
</evidence>
<dbReference type="AlphaFoldDB" id="A0A2U8FQW8"/>
<evidence type="ECO:0000256" key="11">
    <source>
        <dbReference type="PROSITE-ProRule" id="PRU00284"/>
    </source>
</evidence>
<evidence type="ECO:0000313" key="14">
    <source>
        <dbReference type="EMBL" id="AWI53267.1"/>
    </source>
</evidence>
<dbReference type="OrthoDB" id="9151832at2"/>
<keyword evidence="9 11" id="KW-0807">Transducer</keyword>